<accession>A0A0G0HM73</accession>
<evidence type="ECO:0000313" key="3">
    <source>
        <dbReference type="Proteomes" id="UP000034603"/>
    </source>
</evidence>
<dbReference type="Proteomes" id="UP000034603">
    <property type="component" value="Unassembled WGS sequence"/>
</dbReference>
<comment type="caution">
    <text evidence="2">The sequence shown here is derived from an EMBL/GenBank/DDBJ whole genome shotgun (WGS) entry which is preliminary data.</text>
</comment>
<sequence>MREVITRIVKLIVRPIRYTKVMEFIEEQFEVESYDKVTSRHFEYPFGVAETVKLARKNKNAKILDCGSFGSFYGPILARLGLDVTGVDIVNWSVKIPGLKSITADLKSLPFKDNTYDICAVISTIEHCGLPRFGENVDVDGDYKAFDEIYRVTKKRGFIVFTAPFAGEYYIHSNKHRIYDIKRFNKMTRKTTLIKKEFYAAIKDPRVFEPVTFSEVKKIIPSLKGEHGIICAILQKSFLKYFLTSKV</sequence>
<evidence type="ECO:0000259" key="1">
    <source>
        <dbReference type="Pfam" id="PF08241"/>
    </source>
</evidence>
<feature type="domain" description="Methyltransferase type 11" evidence="1">
    <location>
        <begin position="64"/>
        <end position="161"/>
    </location>
</feature>
<reference evidence="2 3" key="1">
    <citation type="journal article" date="2015" name="Nature">
        <title>rRNA introns, odd ribosomes, and small enigmatic genomes across a large radiation of phyla.</title>
        <authorList>
            <person name="Brown C.T."/>
            <person name="Hug L.A."/>
            <person name="Thomas B.C."/>
            <person name="Sharon I."/>
            <person name="Castelle C.J."/>
            <person name="Singh A."/>
            <person name="Wilkins M.J."/>
            <person name="Williams K.H."/>
            <person name="Banfield J.F."/>
        </authorList>
    </citation>
    <scope>NUCLEOTIDE SEQUENCE [LARGE SCALE GENOMIC DNA]</scope>
</reference>
<dbReference type="Pfam" id="PF08241">
    <property type="entry name" value="Methyltransf_11"/>
    <property type="match status" value="1"/>
</dbReference>
<dbReference type="EMBL" id="LBTR01000029">
    <property type="protein sequence ID" value="KKQ44258.1"/>
    <property type="molecule type" value="Genomic_DNA"/>
</dbReference>
<dbReference type="InterPro" id="IPR013216">
    <property type="entry name" value="Methyltransf_11"/>
</dbReference>
<dbReference type="SUPFAM" id="SSF53335">
    <property type="entry name" value="S-adenosyl-L-methionine-dependent methyltransferases"/>
    <property type="match status" value="1"/>
</dbReference>
<proteinExistence type="predicted"/>
<dbReference type="AlphaFoldDB" id="A0A0G0HM73"/>
<gene>
    <name evidence="2" type="ORF">US62_C0029G0014</name>
</gene>
<dbReference type="GO" id="GO:0008757">
    <property type="term" value="F:S-adenosylmethionine-dependent methyltransferase activity"/>
    <property type="evidence" value="ECO:0007669"/>
    <property type="project" value="InterPro"/>
</dbReference>
<evidence type="ECO:0000313" key="2">
    <source>
        <dbReference type="EMBL" id="KKQ44258.1"/>
    </source>
</evidence>
<protein>
    <recommendedName>
        <fullName evidence="1">Methyltransferase type 11 domain-containing protein</fullName>
    </recommendedName>
</protein>
<dbReference type="Gene3D" id="3.40.50.150">
    <property type="entry name" value="Vaccinia Virus protein VP39"/>
    <property type="match status" value="1"/>
</dbReference>
<name>A0A0G0HM73_9BACT</name>
<organism evidence="2 3">
    <name type="scientific">Candidatus Woesebacteria bacterium GW2011_GWA1_37_8</name>
    <dbReference type="NCBI Taxonomy" id="1618546"/>
    <lineage>
        <taxon>Bacteria</taxon>
        <taxon>Candidatus Woeseibacteriota</taxon>
    </lineage>
</organism>
<dbReference type="InterPro" id="IPR029063">
    <property type="entry name" value="SAM-dependent_MTases_sf"/>
</dbReference>